<dbReference type="GO" id="GO:0038203">
    <property type="term" value="P:TORC2 signaling"/>
    <property type="evidence" value="ECO:0007669"/>
    <property type="project" value="TreeGrafter"/>
</dbReference>
<dbReference type="InterPro" id="IPR013745">
    <property type="entry name" value="Bit61/PRR5"/>
</dbReference>
<proteinExistence type="inferred from homology"/>
<dbReference type="GO" id="GO:0031932">
    <property type="term" value="C:TORC2 complex"/>
    <property type="evidence" value="ECO:0007669"/>
    <property type="project" value="TreeGrafter"/>
</dbReference>
<protein>
    <submittedName>
        <fullName evidence="3">Proline-rich protein 5-like</fullName>
    </submittedName>
</protein>
<comment type="caution">
    <text evidence="3">The sequence shown here is derived from an EMBL/GenBank/DDBJ whole genome shotgun (WGS) entry which is preliminary data.</text>
</comment>
<name>A0A5N4DMK4_CAMDR</name>
<feature type="compositionally biased region" description="Polar residues" evidence="2">
    <location>
        <begin position="352"/>
        <end position="361"/>
    </location>
</feature>
<accession>A0A5N4DMK4</accession>
<evidence type="ECO:0000313" key="3">
    <source>
        <dbReference type="EMBL" id="KAB1272286.1"/>
    </source>
</evidence>
<dbReference type="AlphaFoldDB" id="A0A5N4DMK4"/>
<dbReference type="PANTHER" id="PTHR32428">
    <property type="entry name" value="TARGET OF RAPAMYCIN COMPLEX 2 SUBUNIT BIT61-RELATED"/>
    <property type="match status" value="1"/>
</dbReference>
<evidence type="ECO:0000256" key="2">
    <source>
        <dbReference type="SAM" id="MobiDB-lite"/>
    </source>
</evidence>
<comment type="similarity">
    <text evidence="1">Belongs to the PROTOR family.</text>
</comment>
<evidence type="ECO:0000256" key="1">
    <source>
        <dbReference type="ARBA" id="ARBA00010453"/>
    </source>
</evidence>
<evidence type="ECO:0000313" key="4">
    <source>
        <dbReference type="Proteomes" id="UP000299084"/>
    </source>
</evidence>
<dbReference type="PANTHER" id="PTHR32428:SF3">
    <property type="entry name" value="PROLINE-RICH PROTEIN 5-LIKE"/>
    <property type="match status" value="1"/>
</dbReference>
<dbReference type="Pfam" id="PF08539">
    <property type="entry name" value="HbrB"/>
    <property type="match status" value="1"/>
</dbReference>
<feature type="region of interest" description="Disordered" evidence="2">
    <location>
        <begin position="327"/>
        <end position="385"/>
    </location>
</feature>
<gene>
    <name evidence="3" type="ORF">Cadr_000014712</name>
</gene>
<reference evidence="3 4" key="1">
    <citation type="journal article" date="2019" name="Mol. Ecol. Resour.">
        <title>Improving Illumina assemblies with Hi-C and long reads: an example with the North African dromedary.</title>
        <authorList>
            <person name="Elbers J.P."/>
            <person name="Rogers M.F."/>
            <person name="Perelman P.L."/>
            <person name="Proskuryakova A.A."/>
            <person name="Serdyukova N.A."/>
            <person name="Johnson W.E."/>
            <person name="Horin P."/>
            <person name="Corander J."/>
            <person name="Murphy D."/>
            <person name="Burger P.A."/>
        </authorList>
    </citation>
    <scope>NUCLEOTIDE SEQUENCE [LARGE SCALE GENOMIC DNA]</scope>
    <source>
        <strain evidence="3">Drom800</strain>
        <tissue evidence="3">Blood</tissue>
    </source>
</reference>
<dbReference type="EMBL" id="JWIN03000010">
    <property type="protein sequence ID" value="KAB1272286.1"/>
    <property type="molecule type" value="Genomic_DNA"/>
</dbReference>
<sequence>MTRGFAPSLPVEFPKMGSFRRPRPRFMSSPALSDLPRFQAARQALQLSSNSAWNSVQTAVINVFKGGGLQSNELYALNENIRRLLKSELGSFITDYFQNQLLAKGLLFVEEKVQLCEGKYKAALARWGLRLSLGGENRIEVLAEVWDHFFTETLPTLQAIFYPVQGQELTIRQISLLGFRDLVLLKVKLDDLLLLAQPQPPSSIIQMLLVLQSVHEPTGPSEGYLQLEELVKQVVSPFLGVSEDRGVSGPTYTLARRHSRVQPKVTLLNYATPVATISRPLNEMALTPLTEQEGEAYLEKCGSVRRHTVANAHSDIQLLAMATMMHSGLGEEPGGEDKGLRLPPSFPPPHRQCSSEPNITDSPEGPEEVAAGSQEDSELNCASLS</sequence>
<dbReference type="STRING" id="9838.ENSCDRP00005020649"/>
<keyword evidence="4" id="KW-1185">Reference proteome</keyword>
<dbReference type="Proteomes" id="UP000299084">
    <property type="component" value="Unassembled WGS sequence"/>
</dbReference>
<organism evidence="3 4">
    <name type="scientific">Camelus dromedarius</name>
    <name type="common">Dromedary</name>
    <name type="synonym">Arabian camel</name>
    <dbReference type="NCBI Taxonomy" id="9838"/>
    <lineage>
        <taxon>Eukaryota</taxon>
        <taxon>Metazoa</taxon>
        <taxon>Chordata</taxon>
        <taxon>Craniata</taxon>
        <taxon>Vertebrata</taxon>
        <taxon>Euteleostomi</taxon>
        <taxon>Mammalia</taxon>
        <taxon>Eutheria</taxon>
        <taxon>Laurasiatheria</taxon>
        <taxon>Artiodactyla</taxon>
        <taxon>Tylopoda</taxon>
        <taxon>Camelidae</taxon>
        <taxon>Camelus</taxon>
    </lineage>
</organism>